<evidence type="ECO:0000313" key="3">
    <source>
        <dbReference type="Proteomes" id="UP000823891"/>
    </source>
</evidence>
<gene>
    <name evidence="2" type="ORF">H9761_16685</name>
</gene>
<dbReference type="InterPro" id="IPR052564">
    <property type="entry name" value="N-acetyltrans/Recomb-assoc"/>
</dbReference>
<dbReference type="PANTHER" id="PTHR43451">
    <property type="entry name" value="ACETYLTRANSFERASE (GNAT) FAMILY PROTEIN"/>
    <property type="match status" value="1"/>
</dbReference>
<dbReference type="PROSITE" id="PS51186">
    <property type="entry name" value="GNAT"/>
    <property type="match status" value="1"/>
</dbReference>
<reference evidence="2" key="2">
    <citation type="submission" date="2021-04" db="EMBL/GenBank/DDBJ databases">
        <authorList>
            <person name="Gilroy R."/>
        </authorList>
    </citation>
    <scope>NUCLEOTIDE SEQUENCE</scope>
    <source>
        <strain evidence="2">USAMLcec2-132</strain>
    </source>
</reference>
<dbReference type="PANTHER" id="PTHR43451:SF1">
    <property type="entry name" value="ACETYLTRANSFERASE"/>
    <property type="match status" value="1"/>
</dbReference>
<dbReference type="CDD" id="cd04301">
    <property type="entry name" value="NAT_SF"/>
    <property type="match status" value="1"/>
</dbReference>
<feature type="domain" description="N-acetyltransferase" evidence="1">
    <location>
        <begin position="5"/>
        <end position="159"/>
    </location>
</feature>
<evidence type="ECO:0000313" key="2">
    <source>
        <dbReference type="EMBL" id="HJC25312.1"/>
    </source>
</evidence>
<protein>
    <submittedName>
        <fullName evidence="2">GNAT family N-acetyltransferase</fullName>
    </submittedName>
</protein>
<dbReference type="EMBL" id="DWWS01000062">
    <property type="protein sequence ID" value="HJC25312.1"/>
    <property type="molecule type" value="Genomic_DNA"/>
</dbReference>
<sequence length="159" mass="18584">MFEAYTIRRFQKSDAVQVSNLIIKTLRTTNIKDYSASYIEKTVNAFSPEGVIQRASWTHFYVVCHNDFILGCGAIGSYWGSKEESSLFTIFVLPEYQGKGIGRKIIETLEHDEYFLRAKRIEIPASITACQFYRKLGYDYKKGIDYPDEEQLYRLEKFR</sequence>
<evidence type="ECO:0000259" key="1">
    <source>
        <dbReference type="PROSITE" id="PS51186"/>
    </source>
</evidence>
<accession>A0A9D2NGZ4</accession>
<dbReference type="AlphaFoldDB" id="A0A9D2NGZ4"/>
<dbReference type="InterPro" id="IPR000182">
    <property type="entry name" value="GNAT_dom"/>
</dbReference>
<name>A0A9D2NGZ4_9FIRM</name>
<dbReference type="InterPro" id="IPR016181">
    <property type="entry name" value="Acyl_CoA_acyltransferase"/>
</dbReference>
<dbReference type="Proteomes" id="UP000823891">
    <property type="component" value="Unassembled WGS sequence"/>
</dbReference>
<comment type="caution">
    <text evidence="2">The sequence shown here is derived from an EMBL/GenBank/DDBJ whole genome shotgun (WGS) entry which is preliminary data.</text>
</comment>
<dbReference type="GO" id="GO:0016747">
    <property type="term" value="F:acyltransferase activity, transferring groups other than amino-acyl groups"/>
    <property type="evidence" value="ECO:0007669"/>
    <property type="project" value="InterPro"/>
</dbReference>
<dbReference type="Pfam" id="PF13508">
    <property type="entry name" value="Acetyltransf_7"/>
    <property type="match status" value="1"/>
</dbReference>
<dbReference type="Gene3D" id="3.40.630.30">
    <property type="match status" value="1"/>
</dbReference>
<proteinExistence type="predicted"/>
<reference evidence="2" key="1">
    <citation type="journal article" date="2021" name="PeerJ">
        <title>Extensive microbial diversity within the chicken gut microbiome revealed by metagenomics and culture.</title>
        <authorList>
            <person name="Gilroy R."/>
            <person name="Ravi A."/>
            <person name="Getino M."/>
            <person name="Pursley I."/>
            <person name="Horton D.L."/>
            <person name="Alikhan N.F."/>
            <person name="Baker D."/>
            <person name="Gharbi K."/>
            <person name="Hall N."/>
            <person name="Watson M."/>
            <person name="Adriaenssens E.M."/>
            <person name="Foster-Nyarko E."/>
            <person name="Jarju S."/>
            <person name="Secka A."/>
            <person name="Antonio M."/>
            <person name="Oren A."/>
            <person name="Chaudhuri R.R."/>
            <person name="La Ragione R."/>
            <person name="Hildebrand F."/>
            <person name="Pallen M.J."/>
        </authorList>
    </citation>
    <scope>NUCLEOTIDE SEQUENCE</scope>
    <source>
        <strain evidence="2">USAMLcec2-132</strain>
    </source>
</reference>
<dbReference type="SUPFAM" id="SSF55729">
    <property type="entry name" value="Acyl-CoA N-acyltransferases (Nat)"/>
    <property type="match status" value="1"/>
</dbReference>
<organism evidence="2 3">
    <name type="scientific">Candidatus Eisenbergiella merdavium</name>
    <dbReference type="NCBI Taxonomy" id="2838551"/>
    <lineage>
        <taxon>Bacteria</taxon>
        <taxon>Bacillati</taxon>
        <taxon>Bacillota</taxon>
        <taxon>Clostridia</taxon>
        <taxon>Lachnospirales</taxon>
        <taxon>Lachnospiraceae</taxon>
        <taxon>Eisenbergiella</taxon>
    </lineage>
</organism>